<organism evidence="2 3">
    <name type="scientific">Clostridium perfringens</name>
    <dbReference type="NCBI Taxonomy" id="1502"/>
    <lineage>
        <taxon>Bacteria</taxon>
        <taxon>Bacillati</taxon>
        <taxon>Bacillota</taxon>
        <taxon>Clostridia</taxon>
        <taxon>Eubacteriales</taxon>
        <taxon>Clostridiaceae</taxon>
        <taxon>Clostridium</taxon>
    </lineage>
</organism>
<dbReference type="RefSeq" id="WP_322395984.1">
    <property type="nucleotide sequence ID" value="NZ_WNUI01000793.1"/>
</dbReference>
<protein>
    <submittedName>
        <fullName evidence="2">Agmatine deiminase family protein</fullName>
    </submittedName>
</protein>
<gene>
    <name evidence="2" type="ORF">GNF68_17850</name>
</gene>
<dbReference type="Proteomes" id="UP001288778">
    <property type="component" value="Unassembled WGS sequence"/>
</dbReference>
<feature type="non-terminal residue" evidence="2">
    <location>
        <position position="1"/>
    </location>
</feature>
<dbReference type="PANTHER" id="PTHR31377:SF0">
    <property type="entry name" value="AGMATINE DEIMINASE-RELATED"/>
    <property type="match status" value="1"/>
</dbReference>
<dbReference type="AlphaFoldDB" id="A0AAW9I5I8"/>
<dbReference type="GO" id="GO:0009446">
    <property type="term" value="P:putrescine biosynthetic process"/>
    <property type="evidence" value="ECO:0007669"/>
    <property type="project" value="InterPro"/>
</dbReference>
<dbReference type="InterPro" id="IPR007466">
    <property type="entry name" value="Peptidyl-Arg-deiminase_porph"/>
</dbReference>
<name>A0AAW9I5I8_CLOPF</name>
<accession>A0AAW9I5I8</accession>
<dbReference type="GO" id="GO:0004668">
    <property type="term" value="F:protein-arginine deiminase activity"/>
    <property type="evidence" value="ECO:0007669"/>
    <property type="project" value="InterPro"/>
</dbReference>
<dbReference type="SUPFAM" id="SSF55909">
    <property type="entry name" value="Pentein"/>
    <property type="match status" value="1"/>
</dbReference>
<evidence type="ECO:0000313" key="2">
    <source>
        <dbReference type="EMBL" id="MDZ4910825.1"/>
    </source>
</evidence>
<sequence length="124" mass="14359">GVLMAIEDTEVRKRNPKYSKEQIEEEFKKLFNLKKVIWLPYPSFEDEEVYDGVLDIIDGNPVFRSLSANGHIDEMCRFVGENTVLLAEITEEEAEELESARITKERFDQAYEILKNETDAEGNP</sequence>
<comment type="caution">
    <text evidence="2">The sequence shown here is derived from an EMBL/GenBank/DDBJ whole genome shotgun (WGS) entry which is preliminary data.</text>
</comment>
<dbReference type="EMBL" id="WNUI01000793">
    <property type="protein sequence ID" value="MDZ4910825.1"/>
    <property type="molecule type" value="Genomic_DNA"/>
</dbReference>
<proteinExistence type="predicted"/>
<reference evidence="2" key="1">
    <citation type="submission" date="2019-11" db="EMBL/GenBank/DDBJ databases">
        <title>Characterization of Clostridium perfringens isolates from swine manure treated agricultural soils.</title>
        <authorList>
            <person name="Wushke S.T."/>
        </authorList>
    </citation>
    <scope>NUCLEOTIDE SEQUENCE</scope>
    <source>
        <strain evidence="2">X94</strain>
    </source>
</reference>
<dbReference type="PANTHER" id="PTHR31377">
    <property type="entry name" value="AGMATINE DEIMINASE-RELATED"/>
    <property type="match status" value="1"/>
</dbReference>
<evidence type="ECO:0000313" key="3">
    <source>
        <dbReference type="Proteomes" id="UP001288778"/>
    </source>
</evidence>
<dbReference type="Gene3D" id="3.75.10.10">
    <property type="entry name" value="L-arginine/glycine Amidinotransferase, Chain A"/>
    <property type="match status" value="1"/>
</dbReference>
<evidence type="ECO:0000256" key="1">
    <source>
        <dbReference type="ARBA" id="ARBA00022801"/>
    </source>
</evidence>
<dbReference type="Pfam" id="PF04371">
    <property type="entry name" value="PAD_porph"/>
    <property type="match status" value="2"/>
</dbReference>
<dbReference type="GO" id="GO:0047632">
    <property type="term" value="F:agmatine deiminase activity"/>
    <property type="evidence" value="ECO:0007669"/>
    <property type="project" value="TreeGrafter"/>
</dbReference>
<feature type="non-terminal residue" evidence="2">
    <location>
        <position position="124"/>
    </location>
</feature>
<keyword evidence="1" id="KW-0378">Hydrolase</keyword>